<feature type="compositionally biased region" description="Low complexity" evidence="1">
    <location>
        <begin position="252"/>
        <end position="262"/>
    </location>
</feature>
<dbReference type="InterPro" id="IPR052635">
    <property type="entry name" value="Sec_Metab_Biosynth_Reg"/>
</dbReference>
<feature type="region of interest" description="Disordered" evidence="1">
    <location>
        <begin position="33"/>
        <end position="61"/>
    </location>
</feature>
<dbReference type="Proteomes" id="UP001154252">
    <property type="component" value="Unassembled WGS sequence"/>
</dbReference>
<name>A0A9W4P3U4_9EURO</name>
<evidence type="ECO:0000259" key="2">
    <source>
        <dbReference type="PROSITE" id="PS00036"/>
    </source>
</evidence>
<dbReference type="AlphaFoldDB" id="A0A9W4P3U4"/>
<dbReference type="PANTHER" id="PTHR39607">
    <property type="entry name" value="XANTHOCILLIN BIOSYNTHESIS CLUSTER TRANSCRIPTION FACTOR XANC-RELATED"/>
    <property type="match status" value="1"/>
</dbReference>
<proteinExistence type="predicted"/>
<dbReference type="OrthoDB" id="4496773at2759"/>
<evidence type="ECO:0000313" key="4">
    <source>
        <dbReference type="Proteomes" id="UP001154252"/>
    </source>
</evidence>
<evidence type="ECO:0000256" key="1">
    <source>
        <dbReference type="SAM" id="MobiDB-lite"/>
    </source>
</evidence>
<dbReference type="SUPFAM" id="SSF57959">
    <property type="entry name" value="Leucine zipper domain"/>
    <property type="match status" value="1"/>
</dbReference>
<sequence>MKLYGICNILKLENICQRYSTITLCKMKIEDQSSPKDEDILSQTQDPLERRRLQNRLSQRNHRRKIRERIAKLQERVIANELRAAAALNGWDQAYNPSMFPRPQSSSENELGFTSRDVSPFIPDQCTSFMPSYPPFSQSWPNDLNTFPQHGYPGDLSQFTGVSEASPISPVTTTPTQPNNGMSTPSSGLAGDTYREMIGTSETLTPDSLPTSSPNQPLYYVATEEALPQIIQVINTMSPQYKVIVLVPPDSPASASMASFPSQTTPYGAGHNGSDHGPAAQQPSSQNLACLCYPQNIHSGPPAHSASRPWMGSGSYVQNCPLHKTANPVPPRGAFPVRMV</sequence>
<comment type="caution">
    <text evidence="3">The sequence shown here is derived from an EMBL/GenBank/DDBJ whole genome shotgun (WGS) entry which is preliminary data.</text>
</comment>
<protein>
    <recommendedName>
        <fullName evidence="2">BZIP domain-containing protein</fullName>
    </recommendedName>
</protein>
<evidence type="ECO:0000313" key="3">
    <source>
        <dbReference type="EMBL" id="CAG8900428.1"/>
    </source>
</evidence>
<keyword evidence="4" id="KW-1185">Reference proteome</keyword>
<dbReference type="EMBL" id="CAJVRC010000866">
    <property type="protein sequence ID" value="CAG8900428.1"/>
    <property type="molecule type" value="Genomic_DNA"/>
</dbReference>
<reference evidence="3" key="1">
    <citation type="submission" date="2021-07" db="EMBL/GenBank/DDBJ databases">
        <authorList>
            <person name="Branca A.L. A."/>
        </authorList>
    </citation>
    <scope>NUCLEOTIDE SEQUENCE</scope>
</reference>
<dbReference type="Gene3D" id="1.20.5.170">
    <property type="match status" value="1"/>
</dbReference>
<feature type="region of interest" description="Disordered" evidence="1">
    <location>
        <begin position="165"/>
        <end position="184"/>
    </location>
</feature>
<dbReference type="InterPro" id="IPR046347">
    <property type="entry name" value="bZIP_sf"/>
</dbReference>
<dbReference type="CDD" id="cd14688">
    <property type="entry name" value="bZIP_YAP"/>
    <property type="match status" value="1"/>
</dbReference>
<dbReference type="PANTHER" id="PTHR39607:SF3">
    <property type="entry name" value="BZIP DOMAIN-CONTAINING PROTEIN"/>
    <property type="match status" value="1"/>
</dbReference>
<gene>
    <name evidence="3" type="ORF">PEGY_LOCUS6226</name>
</gene>
<dbReference type="PROSITE" id="PS00036">
    <property type="entry name" value="BZIP_BASIC"/>
    <property type="match status" value="1"/>
</dbReference>
<dbReference type="InterPro" id="IPR004827">
    <property type="entry name" value="bZIP"/>
</dbReference>
<feature type="region of interest" description="Disordered" evidence="1">
    <location>
        <begin position="252"/>
        <end position="283"/>
    </location>
</feature>
<organism evidence="3 4">
    <name type="scientific">Penicillium egyptiacum</name>
    <dbReference type="NCBI Taxonomy" id="1303716"/>
    <lineage>
        <taxon>Eukaryota</taxon>
        <taxon>Fungi</taxon>
        <taxon>Dikarya</taxon>
        <taxon>Ascomycota</taxon>
        <taxon>Pezizomycotina</taxon>
        <taxon>Eurotiomycetes</taxon>
        <taxon>Eurotiomycetidae</taxon>
        <taxon>Eurotiales</taxon>
        <taxon>Aspergillaceae</taxon>
        <taxon>Penicillium</taxon>
    </lineage>
</organism>
<feature type="compositionally biased region" description="Polar residues" evidence="1">
    <location>
        <begin position="169"/>
        <end position="184"/>
    </location>
</feature>
<dbReference type="GO" id="GO:0003700">
    <property type="term" value="F:DNA-binding transcription factor activity"/>
    <property type="evidence" value="ECO:0007669"/>
    <property type="project" value="InterPro"/>
</dbReference>
<accession>A0A9W4P3U4</accession>
<feature type="domain" description="BZIP" evidence="2">
    <location>
        <begin position="50"/>
        <end position="65"/>
    </location>
</feature>